<keyword evidence="3 6" id="KW-1133">Transmembrane helix</keyword>
<dbReference type="GO" id="GO:0016020">
    <property type="term" value="C:membrane"/>
    <property type="evidence" value="ECO:0007669"/>
    <property type="project" value="UniProtKB-SubCell"/>
</dbReference>
<evidence type="ECO:0000256" key="3">
    <source>
        <dbReference type="ARBA" id="ARBA00022989"/>
    </source>
</evidence>
<comment type="similarity">
    <text evidence="5">Belongs to the SAT4 family.</text>
</comment>
<evidence type="ECO:0000256" key="5">
    <source>
        <dbReference type="ARBA" id="ARBA00038359"/>
    </source>
</evidence>
<evidence type="ECO:0000256" key="2">
    <source>
        <dbReference type="ARBA" id="ARBA00022692"/>
    </source>
</evidence>
<dbReference type="InterPro" id="IPR049326">
    <property type="entry name" value="Rhodopsin_dom_fungi"/>
</dbReference>
<evidence type="ECO:0000256" key="4">
    <source>
        <dbReference type="ARBA" id="ARBA00023136"/>
    </source>
</evidence>
<dbReference type="AlphaFoldDB" id="A0AAJ0GXS4"/>
<gene>
    <name evidence="8" type="ORF">B0T15DRAFT_530898</name>
</gene>
<keyword evidence="4 6" id="KW-0472">Membrane</keyword>
<organism evidence="8 9">
    <name type="scientific">Chaetomium strumarium</name>
    <dbReference type="NCBI Taxonomy" id="1170767"/>
    <lineage>
        <taxon>Eukaryota</taxon>
        <taxon>Fungi</taxon>
        <taxon>Dikarya</taxon>
        <taxon>Ascomycota</taxon>
        <taxon>Pezizomycotina</taxon>
        <taxon>Sordariomycetes</taxon>
        <taxon>Sordariomycetidae</taxon>
        <taxon>Sordariales</taxon>
        <taxon>Chaetomiaceae</taxon>
        <taxon>Chaetomium</taxon>
    </lineage>
</organism>
<keyword evidence="9" id="KW-1185">Reference proteome</keyword>
<feature type="transmembrane region" description="Helical" evidence="6">
    <location>
        <begin position="6"/>
        <end position="25"/>
    </location>
</feature>
<reference evidence="8" key="2">
    <citation type="submission" date="2023-06" db="EMBL/GenBank/DDBJ databases">
        <authorList>
            <consortium name="Lawrence Berkeley National Laboratory"/>
            <person name="Mondo S.J."/>
            <person name="Hensen N."/>
            <person name="Bonometti L."/>
            <person name="Westerberg I."/>
            <person name="Brannstrom I.O."/>
            <person name="Guillou S."/>
            <person name="Cros-Aarteil S."/>
            <person name="Calhoun S."/>
            <person name="Haridas S."/>
            <person name="Kuo A."/>
            <person name="Pangilinan J."/>
            <person name="Riley R."/>
            <person name="Labutti K."/>
            <person name="Andreopoulos B."/>
            <person name="Lipzen A."/>
            <person name="Chen C."/>
            <person name="Yanf M."/>
            <person name="Daum C."/>
            <person name="Ng V."/>
            <person name="Clum A."/>
            <person name="Steindorff A."/>
            <person name="Ohm R."/>
            <person name="Martin F."/>
            <person name="Silar P."/>
            <person name="Natvig D."/>
            <person name="Lalanne C."/>
            <person name="Gautier V."/>
            <person name="Ament-Velasquez S.L."/>
            <person name="Kruys A."/>
            <person name="Hutchinson M.I."/>
            <person name="Powell A.J."/>
            <person name="Barry K."/>
            <person name="Miller A.N."/>
            <person name="Grigoriev I.V."/>
            <person name="Debuchy R."/>
            <person name="Gladieux P."/>
            <person name="Thoren M.H."/>
            <person name="Johannesson H."/>
        </authorList>
    </citation>
    <scope>NUCLEOTIDE SEQUENCE</scope>
    <source>
        <strain evidence="8">CBS 333.67</strain>
    </source>
</reference>
<dbReference type="RefSeq" id="XP_062723470.1">
    <property type="nucleotide sequence ID" value="XM_062869200.1"/>
</dbReference>
<reference evidence="8" key="1">
    <citation type="journal article" date="2023" name="Mol. Phylogenet. Evol.">
        <title>Genome-scale phylogeny and comparative genomics of the fungal order Sordariales.</title>
        <authorList>
            <person name="Hensen N."/>
            <person name="Bonometti L."/>
            <person name="Westerberg I."/>
            <person name="Brannstrom I.O."/>
            <person name="Guillou S."/>
            <person name="Cros-Aarteil S."/>
            <person name="Calhoun S."/>
            <person name="Haridas S."/>
            <person name="Kuo A."/>
            <person name="Mondo S."/>
            <person name="Pangilinan J."/>
            <person name="Riley R."/>
            <person name="LaButti K."/>
            <person name="Andreopoulos B."/>
            <person name="Lipzen A."/>
            <person name="Chen C."/>
            <person name="Yan M."/>
            <person name="Daum C."/>
            <person name="Ng V."/>
            <person name="Clum A."/>
            <person name="Steindorff A."/>
            <person name="Ohm R.A."/>
            <person name="Martin F."/>
            <person name="Silar P."/>
            <person name="Natvig D.O."/>
            <person name="Lalanne C."/>
            <person name="Gautier V."/>
            <person name="Ament-Velasquez S.L."/>
            <person name="Kruys A."/>
            <person name="Hutchinson M.I."/>
            <person name="Powell A.J."/>
            <person name="Barry K."/>
            <person name="Miller A.N."/>
            <person name="Grigoriev I.V."/>
            <person name="Debuchy R."/>
            <person name="Gladieux P."/>
            <person name="Hiltunen Thoren M."/>
            <person name="Johannesson H."/>
        </authorList>
    </citation>
    <scope>NUCLEOTIDE SEQUENCE</scope>
    <source>
        <strain evidence="8">CBS 333.67</strain>
    </source>
</reference>
<feature type="transmembrane region" description="Helical" evidence="6">
    <location>
        <begin position="37"/>
        <end position="60"/>
    </location>
</feature>
<accession>A0AAJ0GXS4</accession>
<sequence length="384" mass="41606">MAGQNVEAWTLLSFVLAIIGLRTFVRLRSVGFRGLQLDDYLMPVAGILAIVDLVAAIYVVSAAHGLTNSYMTEEQRAALDPDSEEYAHRVLGSKIQVFGWTFYAASLWCIKGCVAVFYSRLTTKLAHWQIYVYIAYAFIGGTWVITTCILLFGCQPMSKYWQIYPDPGICQPTNSKLYVLSVLIPDVLTDMYLLSIPLPLLWAINISLRKKLSLTLLFSGVLFVIMAAIIRAVVILTAGPDGAVSGSEWAIREQFVSIVVSNLPILHAPIRSFCKKIGLGALFSTHNTTNTPYEGRTIGGGGGSYPLRSTKATNRSNPIRTATAWDSDEQILCENGSAADPSKNITVAREIAIESEAGSLKEPAGWTAAVASGGNAQGKSRGGQ</sequence>
<protein>
    <recommendedName>
        <fullName evidence="7">Rhodopsin domain-containing protein</fullName>
    </recommendedName>
</protein>
<dbReference type="PANTHER" id="PTHR33048:SF2">
    <property type="entry name" value="SRPK"/>
    <property type="match status" value="1"/>
</dbReference>
<evidence type="ECO:0000256" key="1">
    <source>
        <dbReference type="ARBA" id="ARBA00004141"/>
    </source>
</evidence>
<evidence type="ECO:0000313" key="9">
    <source>
        <dbReference type="Proteomes" id="UP001273166"/>
    </source>
</evidence>
<comment type="subcellular location">
    <subcellularLocation>
        <location evidence="1">Membrane</location>
        <topology evidence="1">Multi-pass membrane protein</topology>
    </subcellularLocation>
</comment>
<evidence type="ECO:0000313" key="8">
    <source>
        <dbReference type="EMBL" id="KAK3307690.1"/>
    </source>
</evidence>
<keyword evidence="2 6" id="KW-0812">Transmembrane</keyword>
<dbReference type="PANTHER" id="PTHR33048">
    <property type="entry name" value="PTH11-LIKE INTEGRAL MEMBRANE PROTEIN (AFU_ORTHOLOGUE AFUA_5G11245)"/>
    <property type="match status" value="1"/>
</dbReference>
<evidence type="ECO:0000256" key="6">
    <source>
        <dbReference type="SAM" id="Phobius"/>
    </source>
</evidence>
<dbReference type="EMBL" id="JAUDZG010000003">
    <property type="protein sequence ID" value="KAK3307690.1"/>
    <property type="molecule type" value="Genomic_DNA"/>
</dbReference>
<name>A0AAJ0GXS4_9PEZI</name>
<dbReference type="InterPro" id="IPR052337">
    <property type="entry name" value="SAT4-like"/>
</dbReference>
<comment type="caution">
    <text evidence="8">The sequence shown here is derived from an EMBL/GenBank/DDBJ whole genome shotgun (WGS) entry which is preliminary data.</text>
</comment>
<dbReference type="Proteomes" id="UP001273166">
    <property type="component" value="Unassembled WGS sequence"/>
</dbReference>
<evidence type="ECO:0000259" key="7">
    <source>
        <dbReference type="Pfam" id="PF20684"/>
    </source>
</evidence>
<feature type="transmembrane region" description="Helical" evidence="6">
    <location>
        <begin position="97"/>
        <end position="118"/>
    </location>
</feature>
<feature type="domain" description="Rhodopsin" evidence="7">
    <location>
        <begin position="22"/>
        <end position="271"/>
    </location>
</feature>
<feature type="transmembrane region" description="Helical" evidence="6">
    <location>
        <begin position="182"/>
        <end position="204"/>
    </location>
</feature>
<dbReference type="GeneID" id="87888029"/>
<feature type="transmembrane region" description="Helical" evidence="6">
    <location>
        <begin position="130"/>
        <end position="152"/>
    </location>
</feature>
<dbReference type="Pfam" id="PF20684">
    <property type="entry name" value="Fung_rhodopsin"/>
    <property type="match status" value="1"/>
</dbReference>
<feature type="transmembrane region" description="Helical" evidence="6">
    <location>
        <begin position="216"/>
        <end position="238"/>
    </location>
</feature>
<proteinExistence type="inferred from homology"/>